<dbReference type="EMBL" id="JBDXMI010000001">
    <property type="protein sequence ID" value="MEO9385174.1"/>
    <property type="molecule type" value="Genomic_DNA"/>
</dbReference>
<comment type="caution">
    <text evidence="2">The sequence shown here is derived from an EMBL/GenBank/DDBJ whole genome shotgun (WGS) entry which is preliminary data.</text>
</comment>
<dbReference type="PROSITE" id="PS51257">
    <property type="entry name" value="PROKAR_LIPOPROTEIN"/>
    <property type="match status" value="1"/>
</dbReference>
<feature type="signal peptide" evidence="1">
    <location>
        <begin position="1"/>
        <end position="20"/>
    </location>
</feature>
<proteinExistence type="predicted"/>
<organism evidence="2 3">
    <name type="scientific">Chromobacterium phragmitis</name>
    <dbReference type="NCBI Taxonomy" id="2202141"/>
    <lineage>
        <taxon>Bacteria</taxon>
        <taxon>Pseudomonadati</taxon>
        <taxon>Pseudomonadota</taxon>
        <taxon>Betaproteobacteria</taxon>
        <taxon>Neisseriales</taxon>
        <taxon>Chromobacteriaceae</taxon>
        <taxon>Chromobacterium</taxon>
    </lineage>
</organism>
<dbReference type="Pfam" id="PF09916">
    <property type="entry name" value="DUF2145"/>
    <property type="match status" value="1"/>
</dbReference>
<gene>
    <name evidence="2" type="ORF">ABI908_13845</name>
</gene>
<keyword evidence="3" id="KW-1185">Reference proteome</keyword>
<evidence type="ECO:0000313" key="2">
    <source>
        <dbReference type="EMBL" id="MEO9385174.1"/>
    </source>
</evidence>
<dbReference type="RefSeq" id="WP_114061166.1">
    <property type="nucleotide sequence ID" value="NZ_CP029495.1"/>
</dbReference>
<feature type="chain" id="PRO_5045570454" evidence="1">
    <location>
        <begin position="21"/>
        <end position="268"/>
    </location>
</feature>
<reference evidence="2 3" key="1">
    <citation type="submission" date="2024-05" db="EMBL/GenBank/DDBJ databases">
        <authorList>
            <person name="De Oliveira J.P."/>
            <person name="Noriler S.A."/>
            <person name="De Oliveira A.G."/>
            <person name="Sipoli D.S."/>
        </authorList>
    </citation>
    <scope>NUCLEOTIDE SEQUENCE [LARGE SCALE GENOMIC DNA]</scope>
    <source>
        <strain evidence="2 3">LABIM192</strain>
    </source>
</reference>
<name>A0ABV0IV69_9NEIS</name>
<dbReference type="Proteomes" id="UP001462502">
    <property type="component" value="Unassembled WGS sequence"/>
</dbReference>
<evidence type="ECO:0000313" key="3">
    <source>
        <dbReference type="Proteomes" id="UP001462502"/>
    </source>
</evidence>
<protein>
    <submittedName>
        <fullName evidence="2">DUF2145 domain-containing protein</fullName>
    </submittedName>
</protein>
<keyword evidence="1" id="KW-0732">Signal</keyword>
<dbReference type="PIRSF" id="PIRSF028477">
    <property type="entry name" value="UCP028477"/>
    <property type="match status" value="1"/>
</dbReference>
<sequence>MKPARFLAALALALPVWAFAGQSCEEKPLTPETFRLAMQTAQTVQQRLDALDSDVVVLGRMGQDLSKYNLRYTHAGIVYRTAPDRRWRVAHLLNDCGTDRSDLWYEGLGNFFLDDMFRFDSVALVPPPQVAKRLLERLNQPARLRELHTARYNLLAYPFSTRYENSNVWVLEQLAAAESREAMVRSREQAQMWLKLNGYQPTELNLGPMTRLGGRMFKANVAFDDHPSELRYADRIQTVSVDSIIHFFDAREEGWKVEEIAGAQPRRY</sequence>
<evidence type="ECO:0000256" key="1">
    <source>
        <dbReference type="SAM" id="SignalP"/>
    </source>
</evidence>
<accession>A0ABV0IV69</accession>
<dbReference type="InterPro" id="IPR014547">
    <property type="entry name" value="UCP028477"/>
</dbReference>